<keyword evidence="2" id="KW-0813">Transport</keyword>
<dbReference type="GO" id="GO:0098796">
    <property type="term" value="C:membrane protein complex"/>
    <property type="evidence" value="ECO:0007669"/>
    <property type="project" value="UniProtKB-ARBA"/>
</dbReference>
<evidence type="ECO:0000256" key="4">
    <source>
        <dbReference type="ARBA" id="ARBA00022840"/>
    </source>
</evidence>
<keyword evidence="3" id="KW-0547">Nucleotide-binding</keyword>
<proteinExistence type="inferred from homology"/>
<dbReference type="PROSITE" id="PS50893">
    <property type="entry name" value="ABC_TRANSPORTER_2"/>
    <property type="match status" value="1"/>
</dbReference>
<dbReference type="GO" id="GO:0022857">
    <property type="term" value="F:transmembrane transporter activity"/>
    <property type="evidence" value="ECO:0007669"/>
    <property type="project" value="UniProtKB-ARBA"/>
</dbReference>
<evidence type="ECO:0000259" key="5">
    <source>
        <dbReference type="PROSITE" id="PS50893"/>
    </source>
</evidence>
<reference evidence="6" key="1">
    <citation type="submission" date="2015-08" db="EMBL/GenBank/DDBJ databases">
        <title>Complete DNA Sequence of Pseudomonas syringae pv. actinidiae, the Causal Agent of Kiwifruit Canker Disease.</title>
        <authorList>
            <person name="Rikkerink E.H.A."/>
            <person name="Fineran P.C."/>
        </authorList>
    </citation>
    <scope>NUCLEOTIDE SEQUENCE</scope>
    <source>
        <strain evidence="6">DSM 13666</strain>
    </source>
</reference>
<dbReference type="PANTHER" id="PTHR42798:SF7">
    <property type="entry name" value="ALPHA-D-RIBOSE 1-METHYLPHOSPHONATE 5-TRIPHOSPHATE SYNTHASE SUBUNIT PHNL"/>
    <property type="match status" value="1"/>
</dbReference>
<gene>
    <name evidence="6" type="ORF">AMD02_18995</name>
</gene>
<dbReference type="PANTHER" id="PTHR42798">
    <property type="entry name" value="LIPOPROTEIN-RELEASING SYSTEM ATP-BINDING PROTEIN LOLD"/>
    <property type="match status" value="1"/>
</dbReference>
<name>A0A0M0KCY1_ALKHA</name>
<dbReference type="Pfam" id="PF00005">
    <property type="entry name" value="ABC_tran"/>
    <property type="match status" value="1"/>
</dbReference>
<dbReference type="InterPro" id="IPR003439">
    <property type="entry name" value="ABC_transporter-like_ATP-bd"/>
</dbReference>
<dbReference type="GO" id="GO:0005524">
    <property type="term" value="F:ATP binding"/>
    <property type="evidence" value="ECO:0007669"/>
    <property type="project" value="UniProtKB-KW"/>
</dbReference>
<dbReference type="InterPro" id="IPR027417">
    <property type="entry name" value="P-loop_NTPase"/>
</dbReference>
<comment type="caution">
    <text evidence="6">The sequence shown here is derived from an EMBL/GenBank/DDBJ whole genome shotgun (WGS) entry which is preliminary data.</text>
</comment>
<evidence type="ECO:0000313" key="6">
    <source>
        <dbReference type="EMBL" id="KOO36273.1"/>
    </source>
</evidence>
<dbReference type="EMBL" id="LILD01000014">
    <property type="protein sequence ID" value="KOO36273.1"/>
    <property type="molecule type" value="Genomic_DNA"/>
</dbReference>
<comment type="similarity">
    <text evidence="1">Belongs to the ABC transporter superfamily.</text>
</comment>
<dbReference type="GO" id="GO:0016887">
    <property type="term" value="F:ATP hydrolysis activity"/>
    <property type="evidence" value="ECO:0007669"/>
    <property type="project" value="InterPro"/>
</dbReference>
<sequence length="262" mass="29037">MTMLLQAENVSKIYTSGKGGASHQALDQFNLHVKRGEFVGIMGPSGSGKSTLLHILAMIDKPSAGTVKIDGVNMKALSRKEVALFRRKRLGFIFQDFNLLDTLNVKENILLPLVLESVDKAEMERRLQELTGILGIQDILLKRTYEISGGQQQRTAAARALIHNPELILADEPTGNLDSKSATSLMTALEALNREQERSILMVTHDPFAASYCSRIVFIRDGKPYTEIYRGEKRQAFFQKILDVLSMLGGAYDDLSSAPPQK</sequence>
<dbReference type="InterPro" id="IPR017911">
    <property type="entry name" value="MacB-like_ATP-bd"/>
</dbReference>
<accession>A0A0M0KCY1</accession>
<protein>
    <submittedName>
        <fullName evidence="6">Bacitracin ABC transporter ATP-binding protein</fullName>
    </submittedName>
</protein>
<dbReference type="FunFam" id="3.40.50.300:FF:000032">
    <property type="entry name" value="Export ABC transporter ATP-binding protein"/>
    <property type="match status" value="1"/>
</dbReference>
<evidence type="ECO:0000256" key="3">
    <source>
        <dbReference type="ARBA" id="ARBA00022741"/>
    </source>
</evidence>
<dbReference type="AlphaFoldDB" id="A0A0M0KCY1"/>
<dbReference type="SMART" id="SM00382">
    <property type="entry name" value="AAA"/>
    <property type="match status" value="1"/>
</dbReference>
<dbReference type="SUPFAM" id="SSF52540">
    <property type="entry name" value="P-loop containing nucleoside triphosphate hydrolases"/>
    <property type="match status" value="1"/>
</dbReference>
<keyword evidence="4 6" id="KW-0067">ATP-binding</keyword>
<evidence type="ECO:0000256" key="1">
    <source>
        <dbReference type="ARBA" id="ARBA00005417"/>
    </source>
</evidence>
<dbReference type="CDD" id="cd03255">
    <property type="entry name" value="ABC_MJ0796_LolCDE_FtsE"/>
    <property type="match status" value="1"/>
</dbReference>
<dbReference type="Gene3D" id="3.40.50.300">
    <property type="entry name" value="P-loop containing nucleotide triphosphate hydrolases"/>
    <property type="match status" value="1"/>
</dbReference>
<dbReference type="InterPro" id="IPR003593">
    <property type="entry name" value="AAA+_ATPase"/>
</dbReference>
<feature type="domain" description="ABC transporter" evidence="5">
    <location>
        <begin position="5"/>
        <end position="246"/>
    </location>
</feature>
<dbReference type="PATRIC" id="fig|136160.3.peg.3772"/>
<evidence type="ECO:0000256" key="2">
    <source>
        <dbReference type="ARBA" id="ARBA00022448"/>
    </source>
</evidence>
<organism evidence="6">
    <name type="scientific">Halalkalibacterium halodurans</name>
    <name type="common">Bacillus halodurans</name>
    <dbReference type="NCBI Taxonomy" id="86665"/>
    <lineage>
        <taxon>Bacteria</taxon>
        <taxon>Bacillati</taxon>
        <taxon>Bacillota</taxon>
        <taxon>Bacilli</taxon>
        <taxon>Bacillales</taxon>
        <taxon>Bacillaceae</taxon>
        <taxon>Halalkalibacterium (ex Joshi et al. 2022)</taxon>
    </lineage>
</organism>